<evidence type="ECO:0000313" key="3">
    <source>
        <dbReference type="EMBL" id="USI73454.1"/>
    </source>
</evidence>
<dbReference type="InterPro" id="IPR052897">
    <property type="entry name" value="Sec-Metab_Biosynth_Hydrolase"/>
</dbReference>
<feature type="signal peptide" evidence="1">
    <location>
        <begin position="1"/>
        <end position="23"/>
    </location>
</feature>
<sequence length="248" mass="25959">MNRIVAGLGAAALSLAAMGSAHARPARNIVLVHGAFADQTSWNKVALRLRRKGYRVTLVANPLTSLADDVAATRKALAAQNGPTVLVGHSWGGVVIGEAGDDPKVSALVYIAAYAPDRGESLEALSKGAPPTPGQKTLRPDARGYLAIDPAALPRVFAGDLPVREGEALAAHQMPLNGAVFGSEARIAAWHDKPSFYAISANDQMIAPEAEAWFAKRMNAQTVTLPSSHASPVSHPAEVADLIERAAR</sequence>
<reference evidence="3" key="1">
    <citation type="journal article" date="2022" name="Toxins">
        <title>Genomic Analysis of Sphingopyxis sp. USTB-05 for Biodegrading Cyanobacterial Hepatotoxins.</title>
        <authorList>
            <person name="Liu C."/>
            <person name="Xu Q."/>
            <person name="Zhao Z."/>
            <person name="Zhang H."/>
            <person name="Liu X."/>
            <person name="Yin C."/>
            <person name="Liu Y."/>
            <person name="Yan H."/>
        </authorList>
    </citation>
    <scope>NUCLEOTIDE SEQUENCE</scope>
    <source>
        <strain evidence="3">NBD5</strain>
    </source>
</reference>
<dbReference type="EMBL" id="CP084930">
    <property type="protein sequence ID" value="USI73454.1"/>
    <property type="molecule type" value="Genomic_DNA"/>
</dbReference>
<dbReference type="SUPFAM" id="SSF53474">
    <property type="entry name" value="alpha/beta-Hydrolases"/>
    <property type="match status" value="1"/>
</dbReference>
<feature type="domain" description="AB hydrolase-1" evidence="2">
    <location>
        <begin position="29"/>
        <end position="241"/>
    </location>
</feature>
<gene>
    <name evidence="3" type="ORF">LHA26_02945</name>
</gene>
<dbReference type="InterPro" id="IPR029058">
    <property type="entry name" value="AB_hydrolase_fold"/>
</dbReference>
<organism evidence="3 4">
    <name type="scientific">Sphingomonas morindae</name>
    <dbReference type="NCBI Taxonomy" id="1541170"/>
    <lineage>
        <taxon>Bacteria</taxon>
        <taxon>Pseudomonadati</taxon>
        <taxon>Pseudomonadota</taxon>
        <taxon>Alphaproteobacteria</taxon>
        <taxon>Sphingomonadales</taxon>
        <taxon>Sphingomonadaceae</taxon>
        <taxon>Sphingomonas</taxon>
    </lineage>
</organism>
<dbReference type="PANTHER" id="PTHR37017">
    <property type="entry name" value="AB HYDROLASE-1 DOMAIN-CONTAINING PROTEIN-RELATED"/>
    <property type="match status" value="1"/>
</dbReference>
<evidence type="ECO:0000313" key="4">
    <source>
        <dbReference type="Proteomes" id="UP001056937"/>
    </source>
</evidence>
<protein>
    <submittedName>
        <fullName evidence="3">Alpha/beta hydrolase</fullName>
    </submittedName>
</protein>
<dbReference type="Pfam" id="PF12697">
    <property type="entry name" value="Abhydrolase_6"/>
    <property type="match status" value="1"/>
</dbReference>
<proteinExistence type="predicted"/>
<dbReference type="Proteomes" id="UP001056937">
    <property type="component" value="Chromosome 1"/>
</dbReference>
<accession>A0ABY4X929</accession>
<evidence type="ECO:0000259" key="2">
    <source>
        <dbReference type="Pfam" id="PF12697"/>
    </source>
</evidence>
<feature type="chain" id="PRO_5046604141" evidence="1">
    <location>
        <begin position="24"/>
        <end position="248"/>
    </location>
</feature>
<name>A0ABY4X929_9SPHN</name>
<dbReference type="RefSeq" id="WP_252167263.1">
    <property type="nucleotide sequence ID" value="NZ_CP084930.1"/>
</dbReference>
<keyword evidence="4" id="KW-1185">Reference proteome</keyword>
<keyword evidence="3" id="KW-0378">Hydrolase</keyword>
<dbReference type="GO" id="GO:0016787">
    <property type="term" value="F:hydrolase activity"/>
    <property type="evidence" value="ECO:0007669"/>
    <property type="project" value="UniProtKB-KW"/>
</dbReference>
<evidence type="ECO:0000256" key="1">
    <source>
        <dbReference type="SAM" id="SignalP"/>
    </source>
</evidence>
<dbReference type="InterPro" id="IPR000073">
    <property type="entry name" value="AB_hydrolase_1"/>
</dbReference>
<dbReference type="PANTHER" id="PTHR37017:SF11">
    <property type="entry name" value="ESTERASE_LIPASE_THIOESTERASE DOMAIN-CONTAINING PROTEIN"/>
    <property type="match status" value="1"/>
</dbReference>
<keyword evidence="1" id="KW-0732">Signal</keyword>
<dbReference type="Gene3D" id="3.40.50.1820">
    <property type="entry name" value="alpha/beta hydrolase"/>
    <property type="match status" value="1"/>
</dbReference>